<feature type="transmembrane region" description="Helical" evidence="8">
    <location>
        <begin position="148"/>
        <end position="169"/>
    </location>
</feature>
<dbReference type="InterPro" id="IPR004761">
    <property type="entry name" value="Spore_GerAB"/>
</dbReference>
<keyword evidence="7 8" id="KW-0472">Membrane</keyword>
<feature type="transmembrane region" description="Helical" evidence="8">
    <location>
        <begin position="16"/>
        <end position="35"/>
    </location>
</feature>
<feature type="transmembrane region" description="Helical" evidence="8">
    <location>
        <begin position="74"/>
        <end position="97"/>
    </location>
</feature>
<feature type="transmembrane region" description="Helical" evidence="8">
    <location>
        <begin position="342"/>
        <end position="359"/>
    </location>
</feature>
<keyword evidence="5 8" id="KW-0812">Transmembrane</keyword>
<protein>
    <submittedName>
        <fullName evidence="9">Uncharacterized protein</fullName>
    </submittedName>
</protein>
<evidence type="ECO:0000313" key="9">
    <source>
        <dbReference type="EMBL" id="GBG09297.1"/>
    </source>
</evidence>
<dbReference type="Pfam" id="PF03845">
    <property type="entry name" value="Spore_permease"/>
    <property type="match status" value="1"/>
</dbReference>
<feature type="transmembrane region" description="Helical" evidence="8">
    <location>
        <begin position="274"/>
        <end position="298"/>
    </location>
</feature>
<keyword evidence="6 8" id="KW-1133">Transmembrane helix</keyword>
<evidence type="ECO:0000256" key="6">
    <source>
        <dbReference type="ARBA" id="ARBA00022989"/>
    </source>
</evidence>
<keyword evidence="3" id="KW-0813">Transport</keyword>
<evidence type="ECO:0000256" key="8">
    <source>
        <dbReference type="SAM" id="Phobius"/>
    </source>
</evidence>
<keyword evidence="4" id="KW-0309">Germination</keyword>
<comment type="subcellular location">
    <subcellularLocation>
        <location evidence="1">Membrane</location>
        <topology evidence="1">Multi-pass membrane protein</topology>
    </subcellularLocation>
</comment>
<dbReference type="GO" id="GO:0016020">
    <property type="term" value="C:membrane"/>
    <property type="evidence" value="ECO:0007669"/>
    <property type="project" value="UniProtKB-SubCell"/>
</dbReference>
<evidence type="ECO:0000256" key="2">
    <source>
        <dbReference type="ARBA" id="ARBA00007998"/>
    </source>
</evidence>
<accession>A0A2R5ERV9</accession>
<comment type="caution">
    <text evidence="9">The sequence shown here is derived from an EMBL/GenBank/DDBJ whole genome shotgun (WGS) entry which is preliminary data.</text>
</comment>
<dbReference type="PANTHER" id="PTHR34975:SF2">
    <property type="entry name" value="SPORE GERMINATION PROTEIN A2"/>
    <property type="match status" value="1"/>
</dbReference>
<proteinExistence type="inferred from homology"/>
<evidence type="ECO:0000313" key="10">
    <source>
        <dbReference type="Proteomes" id="UP000245202"/>
    </source>
</evidence>
<feature type="transmembrane region" description="Helical" evidence="8">
    <location>
        <begin position="310"/>
        <end position="330"/>
    </location>
</feature>
<feature type="transmembrane region" description="Helical" evidence="8">
    <location>
        <begin position="189"/>
        <end position="211"/>
    </location>
</feature>
<dbReference type="PANTHER" id="PTHR34975">
    <property type="entry name" value="SPORE GERMINATION PROTEIN A2"/>
    <property type="match status" value="1"/>
</dbReference>
<feature type="transmembrane region" description="Helical" evidence="8">
    <location>
        <begin position="117"/>
        <end position="136"/>
    </location>
</feature>
<dbReference type="EMBL" id="BDQX01000210">
    <property type="protein sequence ID" value="GBG09297.1"/>
    <property type="molecule type" value="Genomic_DNA"/>
</dbReference>
<gene>
    <name evidence="9" type="ORF">PAT3040_03939</name>
</gene>
<evidence type="ECO:0000256" key="4">
    <source>
        <dbReference type="ARBA" id="ARBA00022544"/>
    </source>
</evidence>
<feature type="transmembrane region" description="Helical" evidence="8">
    <location>
        <begin position="41"/>
        <end position="62"/>
    </location>
</feature>
<organism evidence="9 10">
    <name type="scientific">Paenibacillus agaridevorans</name>
    <dbReference type="NCBI Taxonomy" id="171404"/>
    <lineage>
        <taxon>Bacteria</taxon>
        <taxon>Bacillati</taxon>
        <taxon>Bacillota</taxon>
        <taxon>Bacilli</taxon>
        <taxon>Bacillales</taxon>
        <taxon>Paenibacillaceae</taxon>
        <taxon>Paenibacillus</taxon>
    </lineage>
</organism>
<name>A0A2R5ERV9_9BACL</name>
<dbReference type="AlphaFoldDB" id="A0A2R5ERV9"/>
<evidence type="ECO:0000256" key="7">
    <source>
        <dbReference type="ARBA" id="ARBA00023136"/>
    </source>
</evidence>
<dbReference type="NCBIfam" id="TIGR00912">
    <property type="entry name" value="2A0309"/>
    <property type="match status" value="1"/>
</dbReference>
<reference evidence="9 10" key="1">
    <citation type="submission" date="2017-08" db="EMBL/GenBank/DDBJ databases">
        <title>Substantial Increase in Enzyme Production by Combined Drug-Resistance Mutations in Paenibacillus agaridevorans.</title>
        <authorList>
            <person name="Tanaka Y."/>
            <person name="Funane K."/>
            <person name="Hosaka T."/>
            <person name="Shiwa Y."/>
            <person name="Fujita N."/>
            <person name="Miyazaki T."/>
            <person name="Yoshikawa H."/>
            <person name="Murakami K."/>
            <person name="Kasahara K."/>
            <person name="Inaoka T."/>
            <person name="Hiraga Y."/>
            <person name="Ochi K."/>
        </authorList>
    </citation>
    <scope>NUCLEOTIDE SEQUENCE [LARGE SCALE GENOMIC DNA]</scope>
    <source>
        <strain evidence="9 10">T-3040</strain>
    </source>
</reference>
<dbReference type="Proteomes" id="UP000245202">
    <property type="component" value="Unassembled WGS sequence"/>
</dbReference>
<comment type="similarity">
    <text evidence="2">Belongs to the amino acid-polyamine-organocation (APC) superfamily. Spore germination protein (SGP) (TC 2.A.3.9) family.</text>
</comment>
<feature type="transmembrane region" description="Helical" evidence="8">
    <location>
        <begin position="231"/>
        <end position="254"/>
    </location>
</feature>
<dbReference type="GO" id="GO:0009847">
    <property type="term" value="P:spore germination"/>
    <property type="evidence" value="ECO:0007669"/>
    <property type="project" value="InterPro"/>
</dbReference>
<evidence type="ECO:0000256" key="5">
    <source>
        <dbReference type="ARBA" id="ARBA00022692"/>
    </source>
</evidence>
<sequence>MKGGKALRQQIGKSQLALLIILFLIGSTPLFEFGIKAKQDSWIAMAIAAATGLLLTTIYLFIQRRAPEAGLGELLKIHFGKPIGAALGCVFALWFAYECMRNVRDVGELTSAALLQFTPQWAIMLCILLVAAYTASKGVEVFVRVVQMLFPIAAGSYLIIVFLLFFSGLEKLDQILPIMENGPMPVLKAAFPDLISFPFGQLFVMFVFWSLVNEKKSITKITIWSQGGVSLFLIFMNMLILCVLGPALAGATSLPLLQAVQMIRLANFLERLDVIVTLLLFIGLYVKITALYLASVFVFHSSTGIETRNLLLPIGVVVYAMSFLEPNHTFHIWLGLDVTLKIMPIYQVAIPLIMVVIGVRKRYKKLPASG</sequence>
<keyword evidence="10" id="KW-1185">Reference proteome</keyword>
<evidence type="ECO:0000256" key="3">
    <source>
        <dbReference type="ARBA" id="ARBA00022448"/>
    </source>
</evidence>
<evidence type="ECO:0000256" key="1">
    <source>
        <dbReference type="ARBA" id="ARBA00004141"/>
    </source>
</evidence>